<keyword evidence="1" id="KW-0732">Signal</keyword>
<gene>
    <name evidence="2" type="ORF">BQ4739_LOCUS19530</name>
</gene>
<reference evidence="2 3" key="1">
    <citation type="submission" date="2016-10" db="EMBL/GenBank/DDBJ databases">
        <authorList>
            <person name="Cai Z."/>
        </authorList>
    </citation>
    <scope>NUCLEOTIDE SEQUENCE [LARGE SCALE GENOMIC DNA]</scope>
</reference>
<evidence type="ECO:0000313" key="2">
    <source>
        <dbReference type="EMBL" id="SZX79248.1"/>
    </source>
</evidence>
<keyword evidence="3" id="KW-1185">Reference proteome</keyword>
<sequence length="325" mass="33593">MKLHACLALLFLIAGVHAVHATACPRGFGGKHCEQCKDGTYSLNGECVACPVQAMCLSMPMSCQRMPPCDKATGAPTSMCWVDKPDGAACKPDLYGDQQLPPGPVTHVCKAGDCVEAPATAKPGHGQSCPPAPMCRRAKGPCDQLPKCFRGRHTSRCWVAAPNGTPCNPNRNKGLAAPLAGFKCHKQQCINTQPTNPPTACPDTPLCKRLGTVCEMAPPCDANGRPTEMCWVAKPAGTGCSDAAGKPGFCSADRECEVSAGVLNPGEGGCPATPACRRMGGVCEQAPLCDGNGKPAGMCWVHKADGVACAENGANGTCKKGQCVV</sequence>
<protein>
    <recommendedName>
        <fullName evidence="4">TNFR-Cys domain-containing protein</fullName>
    </recommendedName>
</protein>
<accession>A0A383WP58</accession>
<evidence type="ECO:0000313" key="3">
    <source>
        <dbReference type="Proteomes" id="UP000256970"/>
    </source>
</evidence>
<dbReference type="AlphaFoldDB" id="A0A383WP58"/>
<proteinExistence type="predicted"/>
<name>A0A383WP58_TETOB</name>
<evidence type="ECO:0000256" key="1">
    <source>
        <dbReference type="SAM" id="SignalP"/>
    </source>
</evidence>
<evidence type="ECO:0008006" key="4">
    <source>
        <dbReference type="Google" id="ProtNLM"/>
    </source>
</evidence>
<organism evidence="2 3">
    <name type="scientific">Tetradesmus obliquus</name>
    <name type="common">Green alga</name>
    <name type="synonym">Acutodesmus obliquus</name>
    <dbReference type="NCBI Taxonomy" id="3088"/>
    <lineage>
        <taxon>Eukaryota</taxon>
        <taxon>Viridiplantae</taxon>
        <taxon>Chlorophyta</taxon>
        <taxon>core chlorophytes</taxon>
        <taxon>Chlorophyceae</taxon>
        <taxon>CS clade</taxon>
        <taxon>Sphaeropleales</taxon>
        <taxon>Scenedesmaceae</taxon>
        <taxon>Tetradesmus</taxon>
    </lineage>
</organism>
<feature type="chain" id="PRO_5016946267" description="TNFR-Cys domain-containing protein" evidence="1">
    <location>
        <begin position="19"/>
        <end position="325"/>
    </location>
</feature>
<dbReference type="EMBL" id="FNXT01001361">
    <property type="protein sequence ID" value="SZX79248.1"/>
    <property type="molecule type" value="Genomic_DNA"/>
</dbReference>
<feature type="signal peptide" evidence="1">
    <location>
        <begin position="1"/>
        <end position="18"/>
    </location>
</feature>
<dbReference type="Proteomes" id="UP000256970">
    <property type="component" value="Unassembled WGS sequence"/>
</dbReference>